<gene>
    <name evidence="3" type="ordered locus">Ccel_1558</name>
</gene>
<dbReference type="Gene3D" id="3.30.470.20">
    <property type="entry name" value="ATP-grasp fold, B domain"/>
    <property type="match status" value="2"/>
</dbReference>
<reference evidence="3 4" key="1">
    <citation type="submission" date="2009-01" db="EMBL/GenBank/DDBJ databases">
        <title>Complete sequence of Clostridium cellulolyticum H10.</title>
        <authorList>
            <consortium name="US DOE Joint Genome Institute"/>
            <person name="Lucas S."/>
            <person name="Copeland A."/>
            <person name="Lapidus A."/>
            <person name="Glavina del Rio T."/>
            <person name="Dalin E."/>
            <person name="Tice H."/>
            <person name="Bruce D."/>
            <person name="Goodwin L."/>
            <person name="Pitluck S."/>
            <person name="Chertkov O."/>
            <person name="Saunders E."/>
            <person name="Brettin T."/>
            <person name="Detter J.C."/>
            <person name="Han C."/>
            <person name="Larimer F."/>
            <person name="Land M."/>
            <person name="Hauser L."/>
            <person name="Kyrpides N."/>
            <person name="Ivanova N."/>
            <person name="Zhou J."/>
            <person name="Richardson P."/>
        </authorList>
    </citation>
    <scope>NUCLEOTIDE SEQUENCE [LARGE SCALE GENOMIC DNA]</scope>
    <source>
        <strain evidence="4">ATCC 35319 / DSM 5812 / JCM 6584 / H10</strain>
    </source>
</reference>
<dbReference type="GO" id="GO:0009432">
    <property type="term" value="P:SOS response"/>
    <property type="evidence" value="ECO:0007669"/>
    <property type="project" value="TreeGrafter"/>
</dbReference>
<dbReference type="RefSeq" id="WP_015925050.1">
    <property type="nucleotide sequence ID" value="NC_011898.1"/>
</dbReference>
<dbReference type="NCBIfam" id="NF002688">
    <property type="entry name" value="PRK02471.1"/>
    <property type="match status" value="1"/>
</dbReference>
<feature type="domain" description="ATP-grasp" evidence="2">
    <location>
        <begin position="71"/>
        <end position="327"/>
    </location>
</feature>
<dbReference type="Proteomes" id="UP000001349">
    <property type="component" value="Chromosome"/>
</dbReference>
<evidence type="ECO:0000313" key="4">
    <source>
        <dbReference type="Proteomes" id="UP000001349"/>
    </source>
</evidence>
<dbReference type="EMBL" id="CP001348">
    <property type="protein sequence ID" value="ACL75910.1"/>
    <property type="molecule type" value="Genomic_DNA"/>
</dbReference>
<evidence type="ECO:0000313" key="3">
    <source>
        <dbReference type="EMBL" id="ACL75910.1"/>
    </source>
</evidence>
<dbReference type="PROSITE" id="PS50975">
    <property type="entry name" value="ATP_GRASP"/>
    <property type="match status" value="1"/>
</dbReference>
<dbReference type="GO" id="GO:0018169">
    <property type="term" value="F:ribosomal S6-glutamic acid ligase activity"/>
    <property type="evidence" value="ECO:0007669"/>
    <property type="project" value="TreeGrafter"/>
</dbReference>
<dbReference type="GO" id="GO:0046872">
    <property type="term" value="F:metal ion binding"/>
    <property type="evidence" value="ECO:0007669"/>
    <property type="project" value="InterPro"/>
</dbReference>
<dbReference type="OrthoDB" id="9803907at2"/>
<proteinExistence type="predicted"/>
<organism evidence="3 4">
    <name type="scientific">Ruminiclostridium cellulolyticum (strain ATCC 35319 / DSM 5812 / JCM 6584 / H10)</name>
    <name type="common">Clostridium cellulolyticum</name>
    <dbReference type="NCBI Taxonomy" id="394503"/>
    <lineage>
        <taxon>Bacteria</taxon>
        <taxon>Bacillati</taxon>
        <taxon>Bacillota</taxon>
        <taxon>Clostridia</taxon>
        <taxon>Eubacteriales</taxon>
        <taxon>Oscillospiraceae</taxon>
        <taxon>Ruminiclostridium</taxon>
    </lineage>
</organism>
<dbReference type="GO" id="GO:0005737">
    <property type="term" value="C:cytoplasm"/>
    <property type="evidence" value="ECO:0007669"/>
    <property type="project" value="TreeGrafter"/>
</dbReference>
<dbReference type="PANTHER" id="PTHR21621">
    <property type="entry name" value="RIBOSOMAL PROTEIN S6 MODIFICATION PROTEIN"/>
    <property type="match status" value="1"/>
</dbReference>
<dbReference type="eggNOG" id="COG1181">
    <property type="taxonomic scope" value="Bacteria"/>
</dbReference>
<dbReference type="STRING" id="394503.Ccel_1558"/>
<dbReference type="InterPro" id="IPR040657">
    <property type="entry name" value="GshAB_ATP-grasp"/>
</dbReference>
<sequence>MLKGYEALELSTQMIIKEAINRGINIEVLDWDDNFVRLTKGRRIEYLKQATRTSVDTYISPLIMENKEVTKRILAENGLSVPKGITIKKIDKFNTEVSQFKGKDIVIKPKSTNFGQGVVILKQPFTESDVQNAIEQAFEFDHSVLIEEFISGKEYRFLVIGEEVAAILHRVPANVTGDGKHTIAELVNEKNKHPLRGKGYVTPLEKITLGQIEKDFLKFQGKTFDTIPNINETVYLRENSNISTGGDSIDFTDEIIDAYKTIAVEAAKAVGAKICGADIIIRDINDSPNNNNHSIIELNFNPALHIHDYPYKGKNRQVEKKVLDLLGF</sequence>
<dbReference type="Pfam" id="PF08443">
    <property type="entry name" value="RimK"/>
    <property type="match status" value="1"/>
</dbReference>
<keyword evidence="1" id="KW-0067">ATP-binding</keyword>
<dbReference type="SUPFAM" id="SSF56059">
    <property type="entry name" value="Glutathione synthetase ATP-binding domain-like"/>
    <property type="match status" value="1"/>
</dbReference>
<accession>B8I2B7</accession>
<dbReference type="AlphaFoldDB" id="B8I2B7"/>
<dbReference type="GO" id="GO:0005524">
    <property type="term" value="F:ATP binding"/>
    <property type="evidence" value="ECO:0007669"/>
    <property type="project" value="UniProtKB-UniRule"/>
</dbReference>
<dbReference type="InterPro" id="IPR013815">
    <property type="entry name" value="ATP_grasp_subdomain_1"/>
</dbReference>
<protein>
    <recommendedName>
        <fullName evidence="2">ATP-grasp domain-containing protein</fullName>
    </recommendedName>
</protein>
<keyword evidence="4" id="KW-1185">Reference proteome</keyword>
<dbReference type="HOGENOM" id="CLU_053807_0_0_9"/>
<dbReference type="KEGG" id="cce:Ccel_1558"/>
<evidence type="ECO:0000259" key="2">
    <source>
        <dbReference type="PROSITE" id="PS50975"/>
    </source>
</evidence>
<keyword evidence="1" id="KW-0547">Nucleotide-binding</keyword>
<dbReference type="PANTHER" id="PTHR21621:SF0">
    <property type="entry name" value="BETA-CITRYLGLUTAMATE SYNTHASE B-RELATED"/>
    <property type="match status" value="1"/>
</dbReference>
<name>B8I2B7_RUMCH</name>
<dbReference type="Pfam" id="PF18419">
    <property type="entry name" value="ATP-grasp_6"/>
    <property type="match status" value="1"/>
</dbReference>
<dbReference type="Gene3D" id="3.30.1490.20">
    <property type="entry name" value="ATP-grasp fold, A domain"/>
    <property type="match status" value="1"/>
</dbReference>
<evidence type="ECO:0000256" key="1">
    <source>
        <dbReference type="PROSITE-ProRule" id="PRU00409"/>
    </source>
</evidence>
<dbReference type="InterPro" id="IPR013651">
    <property type="entry name" value="ATP-grasp_RimK-type"/>
</dbReference>
<dbReference type="InterPro" id="IPR011761">
    <property type="entry name" value="ATP-grasp"/>
</dbReference>